<gene>
    <name evidence="1" type="ORF">N7463_005067</name>
</gene>
<organism evidence="1 2">
    <name type="scientific">Penicillium fimorum</name>
    <dbReference type="NCBI Taxonomy" id="1882269"/>
    <lineage>
        <taxon>Eukaryota</taxon>
        <taxon>Fungi</taxon>
        <taxon>Dikarya</taxon>
        <taxon>Ascomycota</taxon>
        <taxon>Pezizomycotina</taxon>
        <taxon>Eurotiomycetes</taxon>
        <taxon>Eurotiomycetidae</taxon>
        <taxon>Eurotiales</taxon>
        <taxon>Aspergillaceae</taxon>
        <taxon>Penicillium</taxon>
    </lineage>
</organism>
<sequence length="74" mass="8291">MIQRYFIAPNSIIATVNHDLHRVRRNSVNSIFSVASIGRLERLKPTNGSSEEGKGKILQMHHVFKAYTSIPAAD</sequence>
<comment type="caution">
    <text evidence="1">The sequence shown here is derived from an EMBL/GenBank/DDBJ whole genome shotgun (WGS) entry which is preliminary data.</text>
</comment>
<keyword evidence="2" id="KW-1185">Reference proteome</keyword>
<name>A0A9W9XRU9_9EURO</name>
<dbReference type="AlphaFoldDB" id="A0A9W9XRU9"/>
<accession>A0A9W9XRU9</accession>
<dbReference type="OrthoDB" id="3945418at2759"/>
<evidence type="ECO:0000313" key="1">
    <source>
        <dbReference type="EMBL" id="KAJ5502193.1"/>
    </source>
</evidence>
<protein>
    <submittedName>
        <fullName evidence="1">Cytochrome P450</fullName>
    </submittedName>
</protein>
<reference evidence="1" key="2">
    <citation type="journal article" date="2023" name="IMA Fungus">
        <title>Comparative genomic study of the Penicillium genus elucidates a diverse pangenome and 15 lateral gene transfer events.</title>
        <authorList>
            <person name="Petersen C."/>
            <person name="Sorensen T."/>
            <person name="Nielsen M.R."/>
            <person name="Sondergaard T.E."/>
            <person name="Sorensen J.L."/>
            <person name="Fitzpatrick D.A."/>
            <person name="Frisvad J.C."/>
            <person name="Nielsen K.L."/>
        </authorList>
    </citation>
    <scope>NUCLEOTIDE SEQUENCE</scope>
    <source>
        <strain evidence="1">IBT 29495</strain>
    </source>
</reference>
<dbReference type="EMBL" id="JAPWDS010000003">
    <property type="protein sequence ID" value="KAJ5502193.1"/>
    <property type="molecule type" value="Genomic_DNA"/>
</dbReference>
<dbReference type="Proteomes" id="UP001149954">
    <property type="component" value="Unassembled WGS sequence"/>
</dbReference>
<evidence type="ECO:0000313" key="2">
    <source>
        <dbReference type="Proteomes" id="UP001149954"/>
    </source>
</evidence>
<proteinExistence type="predicted"/>
<reference evidence="1" key="1">
    <citation type="submission" date="2022-12" db="EMBL/GenBank/DDBJ databases">
        <authorList>
            <person name="Petersen C."/>
        </authorList>
    </citation>
    <scope>NUCLEOTIDE SEQUENCE</scope>
    <source>
        <strain evidence="1">IBT 29495</strain>
    </source>
</reference>